<accession>A0ABQ5IYD2</accession>
<feature type="compositionally biased region" description="Basic residues" evidence="1">
    <location>
        <begin position="304"/>
        <end position="316"/>
    </location>
</feature>
<keyword evidence="3" id="KW-1185">Reference proteome</keyword>
<sequence>MSHDTHVHDVNTSGSVEDSLKLKELSLLVPKLELKIGSFKKELKETKQTFGNVILTLVDRVKSLEVALKRKSNKVILSESEDEETENQGRKIHDIDDDPLVSLVRDFVTPTKTKVSASGEAQEEDISPTTLEAAKTLSKVASQKARSTDKGRRYKRRKMSKGKDIITGLNAEVEVNTGSIKMNTGREKINTAKLEANAELVKDVLGKDMSSEDYAKRMAQQRDYISTFIKNQSTWKLAQLKKLTFEELKTEFEKLVKSIESFVPIGSEERVKRHGIQLEQETSKKQKIAVEDVPEEKGDEPMKKIGKRKKQIARKGIHTDKTAKDEAEEHMEAKKCNPSLGTNIPVNPVPVVIKPPNIENFKIIKLGKKGVYQIVRENGTDKIYISFGAMLKDISSDDLTELYRLVMQRYGINGPEDEYERVFWGDLKTMFDLPLSTDPVWNLPERRYPLPTDVCQAMLEKTLQGDKRDEACYQLLKLIEKQAQNKLP</sequence>
<dbReference type="EMBL" id="BQNB010021202">
    <property type="protein sequence ID" value="GJU03959.1"/>
    <property type="molecule type" value="Genomic_DNA"/>
</dbReference>
<proteinExistence type="predicted"/>
<reference evidence="2" key="1">
    <citation type="journal article" date="2022" name="Int. J. Mol. Sci.">
        <title>Draft Genome of Tanacetum Coccineum: Genomic Comparison of Closely Related Tanacetum-Family Plants.</title>
        <authorList>
            <person name="Yamashiro T."/>
            <person name="Shiraishi A."/>
            <person name="Nakayama K."/>
            <person name="Satake H."/>
        </authorList>
    </citation>
    <scope>NUCLEOTIDE SEQUENCE</scope>
</reference>
<feature type="region of interest" description="Disordered" evidence="1">
    <location>
        <begin position="292"/>
        <end position="325"/>
    </location>
</feature>
<evidence type="ECO:0000256" key="1">
    <source>
        <dbReference type="SAM" id="MobiDB-lite"/>
    </source>
</evidence>
<evidence type="ECO:0000313" key="2">
    <source>
        <dbReference type="EMBL" id="GJU03959.1"/>
    </source>
</evidence>
<evidence type="ECO:0000313" key="3">
    <source>
        <dbReference type="Proteomes" id="UP001151760"/>
    </source>
</evidence>
<reference evidence="2" key="2">
    <citation type="submission" date="2022-01" db="EMBL/GenBank/DDBJ databases">
        <authorList>
            <person name="Yamashiro T."/>
            <person name="Shiraishi A."/>
            <person name="Satake H."/>
            <person name="Nakayama K."/>
        </authorList>
    </citation>
    <scope>NUCLEOTIDE SEQUENCE</scope>
</reference>
<name>A0ABQ5IYD2_9ASTR</name>
<feature type="compositionally biased region" description="Basic and acidic residues" evidence="1">
    <location>
        <begin position="292"/>
        <end position="303"/>
    </location>
</feature>
<comment type="caution">
    <text evidence="2">The sequence shown here is derived from an EMBL/GenBank/DDBJ whole genome shotgun (WGS) entry which is preliminary data.</text>
</comment>
<gene>
    <name evidence="2" type="ORF">Tco_1114297</name>
</gene>
<protein>
    <submittedName>
        <fullName evidence="2">Uncharacterized protein</fullName>
    </submittedName>
</protein>
<dbReference type="Proteomes" id="UP001151760">
    <property type="component" value="Unassembled WGS sequence"/>
</dbReference>
<organism evidence="2 3">
    <name type="scientific">Tanacetum coccineum</name>
    <dbReference type="NCBI Taxonomy" id="301880"/>
    <lineage>
        <taxon>Eukaryota</taxon>
        <taxon>Viridiplantae</taxon>
        <taxon>Streptophyta</taxon>
        <taxon>Embryophyta</taxon>
        <taxon>Tracheophyta</taxon>
        <taxon>Spermatophyta</taxon>
        <taxon>Magnoliopsida</taxon>
        <taxon>eudicotyledons</taxon>
        <taxon>Gunneridae</taxon>
        <taxon>Pentapetalae</taxon>
        <taxon>asterids</taxon>
        <taxon>campanulids</taxon>
        <taxon>Asterales</taxon>
        <taxon>Asteraceae</taxon>
        <taxon>Asteroideae</taxon>
        <taxon>Anthemideae</taxon>
        <taxon>Anthemidinae</taxon>
        <taxon>Tanacetum</taxon>
    </lineage>
</organism>